<name>A0A3B0BD74_9ACTN</name>
<evidence type="ECO:0000259" key="2">
    <source>
        <dbReference type="Pfam" id="PF00144"/>
    </source>
</evidence>
<dbReference type="AlphaFoldDB" id="A0A3B0BD74"/>
<proteinExistence type="predicted"/>
<sequence>MEQLKRKPAGRNAWLVMALAAALAAGTATAAGAAAPPRPDKKALEQSIAGFPNADVNGALVRVAGPGGHWWGTSGAADKVTGASVRSGSSFRIGSITKLFTGTVMLQLAAEHRVDLDAPARRYVPGLLPDAFQDVRVSQLLNHTSGLPGPSALTYGDGSNKWFAENRFRSWSPTEIVKAAVDGKAPAFPAGTTQQYNGINSYVAGLIIERVSGNAYADEVRNRITRPLGLRHTYVPAATDVTLPEPHAHGYRTVDGALVDVTEQSPYSWAEAGMISTAADLDRFLTELIRGRLLPPSQQRHIFDLPAVPNAPGNHHCASLTDPAAGRGTACFSRIGLMRTELPDGTVVWGKTGSLPGYVNGVFAKRDLSRRVVYSLNYNNPPGASELPYVLGIAKAAFATPEK</sequence>
<evidence type="ECO:0000313" key="3">
    <source>
        <dbReference type="EMBL" id="RKN70288.1"/>
    </source>
</evidence>
<organism evidence="3 4">
    <name type="scientific">Streptomyces klenkii</name>
    <dbReference type="NCBI Taxonomy" id="1420899"/>
    <lineage>
        <taxon>Bacteria</taxon>
        <taxon>Bacillati</taxon>
        <taxon>Actinomycetota</taxon>
        <taxon>Actinomycetes</taxon>
        <taxon>Kitasatosporales</taxon>
        <taxon>Streptomycetaceae</taxon>
        <taxon>Streptomyces</taxon>
    </lineage>
</organism>
<gene>
    <name evidence="3" type="ORF">D7231_20630</name>
</gene>
<keyword evidence="4" id="KW-1185">Reference proteome</keyword>
<comment type="caution">
    <text evidence="3">The sequence shown here is derived from an EMBL/GenBank/DDBJ whole genome shotgun (WGS) entry which is preliminary data.</text>
</comment>
<dbReference type="Proteomes" id="UP000270343">
    <property type="component" value="Unassembled WGS sequence"/>
</dbReference>
<dbReference type="PANTHER" id="PTHR46825:SF7">
    <property type="entry name" value="D-ALANYL-D-ALANINE CARBOXYPEPTIDASE"/>
    <property type="match status" value="1"/>
</dbReference>
<dbReference type="InterPro" id="IPR001466">
    <property type="entry name" value="Beta-lactam-related"/>
</dbReference>
<keyword evidence="1" id="KW-0732">Signal</keyword>
<dbReference type="Gene3D" id="3.40.710.10">
    <property type="entry name" value="DD-peptidase/beta-lactamase superfamily"/>
    <property type="match status" value="1"/>
</dbReference>
<dbReference type="EMBL" id="RBAM01000008">
    <property type="protein sequence ID" value="RKN70288.1"/>
    <property type="molecule type" value="Genomic_DNA"/>
</dbReference>
<accession>A0A3B0BD74</accession>
<dbReference type="OrthoDB" id="5177574at2"/>
<evidence type="ECO:0000313" key="4">
    <source>
        <dbReference type="Proteomes" id="UP000270343"/>
    </source>
</evidence>
<dbReference type="PANTHER" id="PTHR46825">
    <property type="entry name" value="D-ALANYL-D-ALANINE-CARBOXYPEPTIDASE/ENDOPEPTIDASE AMPH"/>
    <property type="match status" value="1"/>
</dbReference>
<protein>
    <submittedName>
        <fullName evidence="3">Class A beta-lactamase-related serine hydrolase</fullName>
    </submittedName>
</protein>
<reference evidence="3 4" key="1">
    <citation type="journal article" date="2015" name="Antonie Van Leeuwenhoek">
        <title>Streptomyces klenkii sp. nov., isolated from deep marine sediment.</title>
        <authorList>
            <person name="Veyisoglu A."/>
            <person name="Sahin N."/>
        </authorList>
    </citation>
    <scope>NUCLEOTIDE SEQUENCE [LARGE SCALE GENOMIC DNA]</scope>
    <source>
        <strain evidence="3 4">KCTC 29202</strain>
    </source>
</reference>
<dbReference type="Pfam" id="PF00144">
    <property type="entry name" value="Beta-lactamase"/>
    <property type="match status" value="1"/>
</dbReference>
<feature type="domain" description="Beta-lactamase-related" evidence="2">
    <location>
        <begin position="54"/>
        <end position="386"/>
    </location>
</feature>
<dbReference type="GO" id="GO:0016787">
    <property type="term" value="F:hydrolase activity"/>
    <property type="evidence" value="ECO:0007669"/>
    <property type="project" value="UniProtKB-KW"/>
</dbReference>
<dbReference type="InterPro" id="IPR050491">
    <property type="entry name" value="AmpC-like"/>
</dbReference>
<dbReference type="InterPro" id="IPR012338">
    <property type="entry name" value="Beta-lactam/transpept-like"/>
</dbReference>
<feature type="signal peptide" evidence="1">
    <location>
        <begin position="1"/>
        <end position="30"/>
    </location>
</feature>
<evidence type="ECO:0000256" key="1">
    <source>
        <dbReference type="SAM" id="SignalP"/>
    </source>
</evidence>
<dbReference type="RefSeq" id="WP_120756958.1">
    <property type="nucleotide sequence ID" value="NZ_RBAM01000008.1"/>
</dbReference>
<dbReference type="SUPFAM" id="SSF56601">
    <property type="entry name" value="beta-lactamase/transpeptidase-like"/>
    <property type="match status" value="1"/>
</dbReference>
<keyword evidence="3" id="KW-0378">Hydrolase</keyword>
<feature type="chain" id="PRO_5017273357" evidence="1">
    <location>
        <begin position="31"/>
        <end position="403"/>
    </location>
</feature>